<keyword evidence="3" id="KW-1185">Reference proteome</keyword>
<reference evidence="3" key="1">
    <citation type="journal article" date="2019" name="Int. J. Syst. Evol. Microbiol.">
        <title>The Global Catalogue of Microorganisms (GCM) 10K type strain sequencing project: providing services to taxonomists for standard genome sequencing and annotation.</title>
        <authorList>
            <consortium name="The Broad Institute Genomics Platform"/>
            <consortium name="The Broad Institute Genome Sequencing Center for Infectious Disease"/>
            <person name="Wu L."/>
            <person name="Ma J."/>
        </authorList>
    </citation>
    <scope>NUCLEOTIDE SEQUENCE [LARGE SCALE GENOMIC DNA]</scope>
    <source>
        <strain evidence="3">CCUG 54822</strain>
    </source>
</reference>
<evidence type="ECO:0000256" key="1">
    <source>
        <dbReference type="SAM" id="SignalP"/>
    </source>
</evidence>
<organism evidence="2 3">
    <name type="scientific">Lentibacillus salinarum</name>
    <dbReference type="NCBI Taxonomy" id="446820"/>
    <lineage>
        <taxon>Bacteria</taxon>
        <taxon>Bacillati</taxon>
        <taxon>Bacillota</taxon>
        <taxon>Bacilli</taxon>
        <taxon>Bacillales</taxon>
        <taxon>Bacillaceae</taxon>
        <taxon>Lentibacillus</taxon>
    </lineage>
</organism>
<gene>
    <name evidence="2" type="ORF">ACFQ4A_07055</name>
</gene>
<evidence type="ECO:0000313" key="3">
    <source>
        <dbReference type="Proteomes" id="UP001597178"/>
    </source>
</evidence>
<feature type="signal peptide" evidence="1">
    <location>
        <begin position="1"/>
        <end position="20"/>
    </location>
</feature>
<keyword evidence="1" id="KW-0732">Signal</keyword>
<sequence length="248" mass="28055">MTIFMIVGLLTGLFTPITAAAEENNDSSPQQLKVYQEDVTGDTAKETIKLYGTSLAPDSDYYADIWATISISDEAEWEIPYEGGYEPEIQFYDLNHNDVNDLLYQSATGGSGGLYHYHLHTFEHGQLNEIPLPEQESVKGEFKDGFQVAIQIDHEQKPAIVDVSNRSSEYVRLGIYDENGKLLDKTSPMIAPIAFFEPVKISDRKGYGLKSYQQISGAYRADQLGTVETLWYYENDQWLILKTEWLPS</sequence>
<accession>A0ABW3ZSQ9</accession>
<evidence type="ECO:0000313" key="2">
    <source>
        <dbReference type="EMBL" id="MFD1361410.1"/>
    </source>
</evidence>
<name>A0ABW3ZSQ9_9BACI</name>
<comment type="caution">
    <text evidence="2">The sequence shown here is derived from an EMBL/GenBank/DDBJ whole genome shotgun (WGS) entry which is preliminary data.</text>
</comment>
<proteinExistence type="predicted"/>
<dbReference type="Proteomes" id="UP001597178">
    <property type="component" value="Unassembled WGS sequence"/>
</dbReference>
<protein>
    <recommendedName>
        <fullName evidence="4">Spore coat protein</fullName>
    </recommendedName>
</protein>
<dbReference type="EMBL" id="JBHTNH010000014">
    <property type="protein sequence ID" value="MFD1361410.1"/>
    <property type="molecule type" value="Genomic_DNA"/>
</dbReference>
<dbReference type="RefSeq" id="WP_382398957.1">
    <property type="nucleotide sequence ID" value="NZ_JBHTNH010000014.1"/>
</dbReference>
<feature type="chain" id="PRO_5045261299" description="Spore coat protein" evidence="1">
    <location>
        <begin position="21"/>
        <end position="248"/>
    </location>
</feature>
<evidence type="ECO:0008006" key="4">
    <source>
        <dbReference type="Google" id="ProtNLM"/>
    </source>
</evidence>